<dbReference type="GO" id="GO:0006338">
    <property type="term" value="P:chromatin remodeling"/>
    <property type="evidence" value="ECO:0007669"/>
    <property type="project" value="TreeGrafter"/>
</dbReference>
<name>A0A2P4NPY1_RHIID</name>
<dbReference type="AlphaFoldDB" id="A0A2P4NPY1"/>
<proteinExistence type="predicted"/>
<gene>
    <name evidence="4" type="ORF">GLOIN_2v1886582</name>
</gene>
<dbReference type="InterPro" id="IPR001487">
    <property type="entry name" value="Bromodomain"/>
</dbReference>
<dbReference type="GO" id="GO:0006355">
    <property type="term" value="P:regulation of DNA-templated transcription"/>
    <property type="evidence" value="ECO:0007669"/>
    <property type="project" value="TreeGrafter"/>
</dbReference>
<dbReference type="InterPro" id="IPR036427">
    <property type="entry name" value="Bromodomain-like_sf"/>
</dbReference>
<comment type="caution">
    <text evidence="4">The sequence shown here is derived from an EMBL/GenBank/DDBJ whole genome shotgun (WGS) entry which is preliminary data.</text>
</comment>
<accession>A0A2P4NPY1</accession>
<evidence type="ECO:0000256" key="2">
    <source>
        <dbReference type="PROSITE-ProRule" id="PRU00035"/>
    </source>
</evidence>
<evidence type="ECO:0000313" key="4">
    <source>
        <dbReference type="EMBL" id="POG55191.1"/>
    </source>
</evidence>
<feature type="domain" description="Bromo" evidence="3">
    <location>
        <begin position="170"/>
        <end position="216"/>
    </location>
</feature>
<sequence>MTTSEDFIGQNALISYLSDNNRTTKSYWRFLTNHRDIIIASIDTTSNLDNWKNLDNLWAVRFLREKKDFLKKDFPDLKDKVIAERFRYAKTLKIFCQEIIKEYKKNQVFIEENNEKENIVLADFADSSCSHISNSSHSKKNVEKYNKKEKHKLDIKSNIHPFYEISNENIKNSMDLFTIISKLENNQYASIEGFEKDIRLIFRNCYIYNDIGKLITKQIRILEQNKDKLVYRQVVNDALLIASAYENLIANNILPFIELLKTFLLTRSQISLSSANEPVLQAIVENLLPLKYRIPELSLVMDGTKLKGFGQFGYSDIFILKGIGNNNVSLELKYISLVGLIKKKKFNTNDLENLDKIIEKEDEKILLKRSYEYWSKEHNETKKVTIEEVLNNGIKQLKSYMNIISKGKPNDYYSSGIFDKRIKITKSNPNNKLKGFVILVIGF</sequence>
<dbReference type="Proteomes" id="UP000018888">
    <property type="component" value="Unassembled WGS sequence"/>
</dbReference>
<organism evidence="4 5">
    <name type="scientific">Rhizophagus irregularis (strain DAOM 181602 / DAOM 197198 / MUCL 43194)</name>
    <name type="common">Arbuscular mycorrhizal fungus</name>
    <name type="synonym">Glomus intraradices</name>
    <dbReference type="NCBI Taxonomy" id="747089"/>
    <lineage>
        <taxon>Eukaryota</taxon>
        <taxon>Fungi</taxon>
        <taxon>Fungi incertae sedis</taxon>
        <taxon>Mucoromycota</taxon>
        <taxon>Glomeromycotina</taxon>
        <taxon>Glomeromycetes</taxon>
        <taxon>Glomerales</taxon>
        <taxon>Glomeraceae</taxon>
        <taxon>Rhizophagus</taxon>
    </lineage>
</organism>
<protein>
    <recommendedName>
        <fullName evidence="3">Bromo domain-containing protein</fullName>
    </recommendedName>
</protein>
<dbReference type="SMART" id="SM00297">
    <property type="entry name" value="BROMO"/>
    <property type="match status" value="1"/>
</dbReference>
<reference evidence="4 5" key="2">
    <citation type="journal article" date="2018" name="New Phytol.">
        <title>High intraspecific genome diversity in the model arbuscular mycorrhizal symbiont Rhizophagus irregularis.</title>
        <authorList>
            <person name="Chen E.C.H."/>
            <person name="Morin E."/>
            <person name="Beaudet D."/>
            <person name="Noel J."/>
            <person name="Yildirir G."/>
            <person name="Ndikumana S."/>
            <person name="Charron P."/>
            <person name="St-Onge C."/>
            <person name="Giorgi J."/>
            <person name="Kruger M."/>
            <person name="Marton T."/>
            <person name="Ropars J."/>
            <person name="Grigoriev I.V."/>
            <person name="Hainaut M."/>
            <person name="Henrissat B."/>
            <person name="Roux C."/>
            <person name="Martin F."/>
            <person name="Corradi N."/>
        </authorList>
    </citation>
    <scope>NUCLEOTIDE SEQUENCE [LARGE SCALE GENOMIC DNA]</scope>
    <source>
        <strain evidence="4 5">DAOM 197198</strain>
    </source>
</reference>
<dbReference type="PANTHER" id="PTHR22880:SF225">
    <property type="entry name" value="BROMODOMAIN-CONTAINING PROTEIN BET-1-RELATED"/>
    <property type="match status" value="1"/>
</dbReference>
<evidence type="ECO:0000256" key="1">
    <source>
        <dbReference type="ARBA" id="ARBA00023117"/>
    </source>
</evidence>
<dbReference type="VEuPathDB" id="FungiDB:RhiirFUN_007143"/>
<dbReference type="Pfam" id="PF00439">
    <property type="entry name" value="Bromodomain"/>
    <property type="match status" value="1"/>
</dbReference>
<keyword evidence="5" id="KW-1185">Reference proteome</keyword>
<dbReference type="Gene3D" id="1.20.920.10">
    <property type="entry name" value="Bromodomain-like"/>
    <property type="match status" value="1"/>
</dbReference>
<dbReference type="GO" id="GO:0005634">
    <property type="term" value="C:nucleus"/>
    <property type="evidence" value="ECO:0007669"/>
    <property type="project" value="TreeGrafter"/>
</dbReference>
<dbReference type="InterPro" id="IPR050935">
    <property type="entry name" value="Bromo_chromatin_reader"/>
</dbReference>
<evidence type="ECO:0000313" key="5">
    <source>
        <dbReference type="Proteomes" id="UP000018888"/>
    </source>
</evidence>
<dbReference type="PRINTS" id="PR00503">
    <property type="entry name" value="BROMODOMAIN"/>
</dbReference>
<dbReference type="SUPFAM" id="SSF47370">
    <property type="entry name" value="Bromodomain"/>
    <property type="match status" value="1"/>
</dbReference>
<reference evidence="4 5" key="1">
    <citation type="journal article" date="2013" name="Proc. Natl. Acad. Sci. U.S.A.">
        <title>Genome of an arbuscular mycorrhizal fungus provides insight into the oldest plant symbiosis.</title>
        <authorList>
            <person name="Tisserant E."/>
            <person name="Malbreil M."/>
            <person name="Kuo A."/>
            <person name="Kohler A."/>
            <person name="Symeonidi A."/>
            <person name="Balestrini R."/>
            <person name="Charron P."/>
            <person name="Duensing N."/>
            <person name="Frei Dit Frey N."/>
            <person name="Gianinazzi-Pearson V."/>
            <person name="Gilbert L.B."/>
            <person name="Handa Y."/>
            <person name="Herr J.R."/>
            <person name="Hijri M."/>
            <person name="Koul R."/>
            <person name="Kawaguchi M."/>
            <person name="Krajinski F."/>
            <person name="Lammers P.J."/>
            <person name="Masclaux F.G."/>
            <person name="Murat C."/>
            <person name="Morin E."/>
            <person name="Ndikumana S."/>
            <person name="Pagni M."/>
            <person name="Petitpierre D."/>
            <person name="Requena N."/>
            <person name="Rosikiewicz P."/>
            <person name="Riley R."/>
            <person name="Saito K."/>
            <person name="San Clemente H."/>
            <person name="Shapiro H."/>
            <person name="van Tuinen D."/>
            <person name="Becard G."/>
            <person name="Bonfante P."/>
            <person name="Paszkowski U."/>
            <person name="Shachar-Hill Y.Y."/>
            <person name="Tuskan G.A."/>
            <person name="Young P.W."/>
            <person name="Sanders I.R."/>
            <person name="Henrissat B."/>
            <person name="Rensing S.A."/>
            <person name="Grigoriev I.V."/>
            <person name="Corradi N."/>
            <person name="Roux C."/>
            <person name="Martin F."/>
        </authorList>
    </citation>
    <scope>NUCLEOTIDE SEQUENCE [LARGE SCALE GENOMIC DNA]</scope>
    <source>
        <strain evidence="4 5">DAOM 197198</strain>
    </source>
</reference>
<dbReference type="EMBL" id="AUPC02000760">
    <property type="protein sequence ID" value="POG55191.1"/>
    <property type="molecule type" value="Genomic_DNA"/>
</dbReference>
<dbReference type="GO" id="GO:0000785">
    <property type="term" value="C:chromatin"/>
    <property type="evidence" value="ECO:0007669"/>
    <property type="project" value="TreeGrafter"/>
</dbReference>
<evidence type="ECO:0000259" key="3">
    <source>
        <dbReference type="PROSITE" id="PS50014"/>
    </source>
</evidence>
<keyword evidence="1 2" id="KW-0103">Bromodomain</keyword>
<dbReference type="PANTHER" id="PTHR22880">
    <property type="entry name" value="FALZ-RELATED BROMODOMAIN-CONTAINING PROTEINS"/>
    <property type="match status" value="1"/>
</dbReference>
<dbReference type="PROSITE" id="PS50014">
    <property type="entry name" value="BROMODOMAIN_2"/>
    <property type="match status" value="1"/>
</dbReference>